<reference evidence="1 2" key="1">
    <citation type="submission" date="2016-11" db="EMBL/GenBank/DDBJ databases">
        <authorList>
            <person name="Jaros S."/>
            <person name="Januszkiewicz K."/>
            <person name="Wedrychowicz H."/>
        </authorList>
    </citation>
    <scope>NUCLEOTIDE SEQUENCE [LARGE SCALE GENOMIC DNA]</scope>
    <source>
        <strain evidence="1 2">DSM 25661</strain>
    </source>
</reference>
<protein>
    <submittedName>
        <fullName evidence="1">Uncharacterized protein</fullName>
    </submittedName>
</protein>
<dbReference type="AlphaFoldDB" id="A0A1M4Y7Z0"/>
<evidence type="ECO:0000313" key="2">
    <source>
        <dbReference type="Proteomes" id="UP000184462"/>
    </source>
</evidence>
<dbReference type="Gene3D" id="2.40.128.510">
    <property type="entry name" value="Protein of unknown function DUF4738"/>
    <property type="match status" value="1"/>
</dbReference>
<keyword evidence="2" id="KW-1185">Reference proteome</keyword>
<proteinExistence type="predicted"/>
<dbReference type="EMBL" id="FQTW01000016">
    <property type="protein sequence ID" value="SHF01693.1"/>
    <property type="molecule type" value="Genomic_DNA"/>
</dbReference>
<accession>A0A1M4Y7Z0</accession>
<evidence type="ECO:0000313" key="1">
    <source>
        <dbReference type="EMBL" id="SHF01693.1"/>
    </source>
</evidence>
<dbReference type="Pfam" id="PF15889">
    <property type="entry name" value="DUF4738"/>
    <property type="match status" value="1"/>
</dbReference>
<sequence>MHATSHIHNRYQTVENRTMKQLLILILTLSILTSCDLKKSEKTQSEYKPDAELKTEPESESEMKQLDTTVVYWQTDFDTIRKHQEVQIGNEIHQLELKTYSLNDSSIVRINDLNKPIIYKDIYHDNVTEIILKKGNDVILKSQVKKSTFKDSLDGDFLKYSVLRSVEYDFIRSNRLYFKADIDVPDTDWAVGTDFAIFYRTEKKGKIDYWNIKDIGL</sequence>
<dbReference type="InterPro" id="IPR031762">
    <property type="entry name" value="DUF4738"/>
</dbReference>
<name>A0A1M4Y7Z0_9FLAO</name>
<organism evidence="1 2">
    <name type="scientific">Psychroflexus salarius</name>
    <dbReference type="NCBI Taxonomy" id="1155689"/>
    <lineage>
        <taxon>Bacteria</taxon>
        <taxon>Pseudomonadati</taxon>
        <taxon>Bacteroidota</taxon>
        <taxon>Flavobacteriia</taxon>
        <taxon>Flavobacteriales</taxon>
        <taxon>Flavobacteriaceae</taxon>
        <taxon>Psychroflexus</taxon>
    </lineage>
</organism>
<dbReference type="Proteomes" id="UP000184462">
    <property type="component" value="Unassembled WGS sequence"/>
</dbReference>
<dbReference type="STRING" id="1155689.SAMN05444278_1165"/>
<gene>
    <name evidence="1" type="ORF">SAMN05444278_1165</name>
</gene>